<keyword evidence="2" id="KW-1185">Reference proteome</keyword>
<sequence>MKYLMRFGLFCWVALVGAGTVLLAQDLETLIDKNLAARGGAAKLDALTSIRVYGVVKGPSITMDFSYAVADGKIRFEYAMGDKHIMMVLVQNEGWQINPMMGDAKPMRMGAKEAAFLKEMGDIAGPLVAWREKGHQLEHRGKVSLGQGEAYELDLKTAHGHHKSVFLNSDTYLIQRVVEHYSGKKPIFKTTKAYQAVDGVVFPKRVEKRDTNFCTHEDGHAQKGRCAGFSEINYTSIEIAPDLDRSWFRLQHKTTLLADAGH</sequence>
<name>A0A8J7QAT8_9BACT</name>
<gene>
    <name evidence="1" type="ORF">J3U88_26555</name>
</gene>
<comment type="caution">
    <text evidence="1">The sequence shown here is derived from an EMBL/GenBank/DDBJ whole genome shotgun (WGS) entry which is preliminary data.</text>
</comment>
<protein>
    <recommendedName>
        <fullName evidence="3">Outer membrane lipoprotein-sorting protein</fullName>
    </recommendedName>
</protein>
<dbReference type="Proteomes" id="UP000664417">
    <property type="component" value="Unassembled WGS sequence"/>
</dbReference>
<proteinExistence type="predicted"/>
<dbReference type="RefSeq" id="WP_207862039.1">
    <property type="nucleotide sequence ID" value="NZ_JAFREP010000031.1"/>
</dbReference>
<evidence type="ECO:0000313" key="1">
    <source>
        <dbReference type="EMBL" id="MBO1322066.1"/>
    </source>
</evidence>
<dbReference type="AlphaFoldDB" id="A0A8J7QAT8"/>
<evidence type="ECO:0008006" key="3">
    <source>
        <dbReference type="Google" id="ProtNLM"/>
    </source>
</evidence>
<accession>A0A8J7QAT8</accession>
<organism evidence="1 2">
    <name type="scientific">Acanthopleuribacter pedis</name>
    <dbReference type="NCBI Taxonomy" id="442870"/>
    <lineage>
        <taxon>Bacteria</taxon>
        <taxon>Pseudomonadati</taxon>
        <taxon>Acidobacteriota</taxon>
        <taxon>Holophagae</taxon>
        <taxon>Acanthopleuribacterales</taxon>
        <taxon>Acanthopleuribacteraceae</taxon>
        <taxon>Acanthopleuribacter</taxon>
    </lineage>
</organism>
<evidence type="ECO:0000313" key="2">
    <source>
        <dbReference type="Proteomes" id="UP000664417"/>
    </source>
</evidence>
<reference evidence="1" key="1">
    <citation type="submission" date="2021-03" db="EMBL/GenBank/DDBJ databases">
        <authorList>
            <person name="Wang G."/>
        </authorList>
    </citation>
    <scope>NUCLEOTIDE SEQUENCE</scope>
    <source>
        <strain evidence="1">KCTC 12899</strain>
    </source>
</reference>
<dbReference type="EMBL" id="JAFREP010000031">
    <property type="protein sequence ID" value="MBO1322066.1"/>
    <property type="molecule type" value="Genomic_DNA"/>
</dbReference>